<gene>
    <name evidence="4" type="ORF">CXR27_12505</name>
</gene>
<keyword evidence="2" id="KW-0472">Membrane</keyword>
<evidence type="ECO:0000256" key="1">
    <source>
        <dbReference type="SAM" id="MobiDB-lite"/>
    </source>
</evidence>
<feature type="region of interest" description="Disordered" evidence="1">
    <location>
        <begin position="105"/>
        <end position="156"/>
    </location>
</feature>
<accession>A0A3Q9NY13</accession>
<evidence type="ECO:0000313" key="5">
    <source>
        <dbReference type="Proteomes" id="UP000282731"/>
    </source>
</evidence>
<feature type="region of interest" description="Disordered" evidence="1">
    <location>
        <begin position="772"/>
        <end position="801"/>
    </location>
</feature>
<proteinExistence type="predicted"/>
<sequence>MSAHPDAPDTTNDLTLSFGREIIGRGQCLENSKRFLVRKGSRVRIAETNSLQSGIRTRRAELLERGAMVKEGDFYRLTRDEEFSSISNAAGVLLGRSANGKLEWQSNPVIEKSTDNLEAEGTSSTASTTSSESSELAEAHTNLPSEPSAGRSDDFTESVEIRQGREVVAHGKVKRTGPKQGTWNGSDHTGSIIVLAGASFRADETASLSAPYQRLRAELLENRELFDDSRDGKGRRILKKNHEFSSLSAAASAILGAQVSGRNAWNLSEHGAFDKLGAEEMPSYSQDPLGGLALHLGILDGAGILAGIRNGNNGSGCKWEEGPFPVPYIGNSRVANRSKVAGGTVDRRSAFPADASTLLNLDNSQQTEEANCTRLHLDLREDPRQFEEASTGELVTIVGVEALLDFNSNKRRNKGEGSLAQEQPLVLVFHLDSDDDVLEGPLAQQLGLWLYGEEAADFKDYLAKFIESVTGAEEVDKVINEEMLPFVTLHVTPSNVGGPGPIDYRRLLNLASLRTPATRQTTAGPDAEPGNVPVGSDRFAEWNGTSSAVFKRSAMVIIDSSESSTDTSATTAMEVSSIYSDVVALTMLEHLTLNSFLKKSQEISSKLLDSDYINDDNNLEQAELLEELQRDYMANSASYGKLHIVMRANGGDIYRALRVRWRLTLLRNDISEEITRLSEHVGTLADRSRESLDKANAERQRIREKANAEQQRNRESTIATSLAIVAVIIGAPALSDFAFKILGWHPLVTFVGTCVLVAGIFALPPLVRRVKSRRKADGAPRDDERRKADRVPGDDEHMTSK</sequence>
<feature type="compositionally biased region" description="Low complexity" evidence="1">
    <location>
        <begin position="119"/>
        <end position="136"/>
    </location>
</feature>
<feature type="region of interest" description="Disordered" evidence="1">
    <location>
        <begin position="688"/>
        <end position="713"/>
    </location>
</feature>
<dbReference type="InterPro" id="IPR025579">
    <property type="entry name" value="DUF4357"/>
</dbReference>
<dbReference type="AlphaFoldDB" id="A0A3Q9NY13"/>
<keyword evidence="2" id="KW-1133">Transmembrane helix</keyword>
<dbReference type="Proteomes" id="UP000282731">
    <property type="component" value="Chromosome"/>
</dbReference>
<keyword evidence="2" id="KW-0812">Transmembrane</keyword>
<name>A0A3Q9NY13_BREAU</name>
<evidence type="ECO:0000259" key="3">
    <source>
        <dbReference type="Pfam" id="PF14267"/>
    </source>
</evidence>
<organism evidence="4 5">
    <name type="scientific">Brevibacterium aurantiacum</name>
    <dbReference type="NCBI Taxonomy" id="273384"/>
    <lineage>
        <taxon>Bacteria</taxon>
        <taxon>Bacillati</taxon>
        <taxon>Actinomycetota</taxon>
        <taxon>Actinomycetes</taxon>
        <taxon>Micrococcales</taxon>
        <taxon>Brevibacteriaceae</taxon>
        <taxon>Brevibacterium</taxon>
    </lineage>
</organism>
<reference evidence="4 5" key="2">
    <citation type="submission" date="2019-01" db="EMBL/GenBank/DDBJ databases">
        <title>Comparative genomic analysis of Brevibacterium aurantiacum sheds light on its evolution and its adaptation to smear-ripened cheeses.</title>
        <authorList>
            <person name="Moineau S."/>
        </authorList>
    </citation>
    <scope>NUCLEOTIDE SEQUENCE [LARGE SCALE GENOMIC DNA]</scope>
    <source>
        <strain evidence="4 5">SMQ-1420</strain>
    </source>
</reference>
<reference evidence="4 5" key="1">
    <citation type="submission" date="2017-12" db="EMBL/GenBank/DDBJ databases">
        <authorList>
            <person name="Levesque S."/>
        </authorList>
    </citation>
    <scope>NUCLEOTIDE SEQUENCE [LARGE SCALE GENOMIC DNA]</scope>
    <source>
        <strain evidence="4 5">SMQ-1420</strain>
    </source>
</reference>
<dbReference type="RefSeq" id="WP_127362170.1">
    <property type="nucleotide sequence ID" value="NZ_CP025334.1"/>
</dbReference>
<evidence type="ECO:0000313" key="4">
    <source>
        <dbReference type="EMBL" id="AZT97723.1"/>
    </source>
</evidence>
<feature type="transmembrane region" description="Helical" evidence="2">
    <location>
        <begin position="747"/>
        <end position="767"/>
    </location>
</feature>
<dbReference type="EMBL" id="CP025334">
    <property type="protein sequence ID" value="AZT97723.1"/>
    <property type="molecule type" value="Genomic_DNA"/>
</dbReference>
<evidence type="ECO:0000256" key="2">
    <source>
        <dbReference type="SAM" id="Phobius"/>
    </source>
</evidence>
<dbReference type="Pfam" id="PF14267">
    <property type="entry name" value="DUF4357"/>
    <property type="match status" value="1"/>
</dbReference>
<feature type="compositionally biased region" description="Basic and acidic residues" evidence="1">
    <location>
        <begin position="775"/>
        <end position="801"/>
    </location>
</feature>
<feature type="domain" description="DUF4357" evidence="3">
    <location>
        <begin position="59"/>
        <end position="106"/>
    </location>
</feature>
<protein>
    <recommendedName>
        <fullName evidence="3">DUF4357 domain-containing protein</fullName>
    </recommendedName>
</protein>